<dbReference type="Proteomes" id="UP000236753">
    <property type="component" value="Unassembled WGS sequence"/>
</dbReference>
<gene>
    <name evidence="1" type="ORF">SAMN05216334_11231</name>
</gene>
<organism evidence="1 2">
    <name type="scientific">Nitrosomonas ureae</name>
    <dbReference type="NCBI Taxonomy" id="44577"/>
    <lineage>
        <taxon>Bacteria</taxon>
        <taxon>Pseudomonadati</taxon>
        <taxon>Pseudomonadota</taxon>
        <taxon>Betaproteobacteria</taxon>
        <taxon>Nitrosomonadales</taxon>
        <taxon>Nitrosomonadaceae</taxon>
        <taxon>Nitrosomonas</taxon>
    </lineage>
</organism>
<accession>A0A1H5VEV9</accession>
<sequence>MSKNIINGLTPINNILLVHKDEIIELLPDQVSTELVGEKAFGLACIPSLWTLPFFVVSGELVASASKMDHSQLHLLIAKWFLELTFALKKTGLDNETHLTLRSSGINESIQNRGKFHTKIARSNKLADDLISWLVQIISDETLRNEQINLIIQKYSLVSAKGHLSNERRCSKESRDWLGEIENEKEPFQINLRNWRSKENNFESALKPLDCNIKISLQNVLKKAASWGTAHQCRLHFEWVWDGKIIYLVQADVESLLGNFDPVKHCKKNNQSHSSFVPKILSKISKEHGRKYHKINNVFTYMELDLPITSLYVLDNQGVIKEISNGNFQEELLHDIGELVRSSLVIRTDIVSDELSNKQLLPRTHEVRNIEDAKEWLINKSKILLSQVSGPIELAFIFHNFIPAEASAFAFSAPGERKVQIEALWGIPEGLYYNSHDNYIVDTLYSDIDKASTSIDNYVLTEKKNFKRNCVAPNENGTWINQAISKPYDWKSSIRYKKWIQKIACDSRLISTQEDKPLSIMWFVGVPKEFSTASVLPWYHEEYDLKKIQRSHGHRNKTHFDKIFEIKNFEDIAKLEALVDSNDKSIRRVLVKPQDEILLRDRNALQKIGGLVKKIDAVIFLEGATLSHAYYQLLQTGANVEAGTTFKGDNEQQVFNKLVRDKIPQKIESGGELVKAERLIGDDLLRALCEKLVEESLEVLDAKDHDSIIEELSDVQEVIDGILNSLKADMSEVTKAKERKLNKVGGFKDGVVLVKTTNPLPSTKYNLDSSQNSLPLNEFQSVSNYAPYRRSETRINKWTDKREHAATKEILLKVTAPIVLDSWKSETPQFFIGDKTISAEITTIRKKGDLEISLSVFAQQTQLKLF</sequence>
<dbReference type="InterPro" id="IPR038735">
    <property type="entry name" value="MSMEG_1276-like_NTP-PPase_dom"/>
</dbReference>
<evidence type="ECO:0000313" key="1">
    <source>
        <dbReference type="EMBL" id="SEF85311.1"/>
    </source>
</evidence>
<dbReference type="AlphaFoldDB" id="A0A1H5VEV9"/>
<dbReference type="SUPFAM" id="SSF101386">
    <property type="entry name" value="all-alpha NTP pyrophosphatases"/>
    <property type="match status" value="1"/>
</dbReference>
<dbReference type="RefSeq" id="WP_103966543.1">
    <property type="nucleotide sequence ID" value="NZ_FNUX01000012.1"/>
</dbReference>
<name>A0A1H5VEV9_9PROT</name>
<evidence type="ECO:0000313" key="2">
    <source>
        <dbReference type="Proteomes" id="UP000236753"/>
    </source>
</evidence>
<dbReference type="OrthoDB" id="9813491at2"/>
<protein>
    <submittedName>
        <fullName evidence="1">Predicted house-cleaning noncanonical NTP pyrophosphatase, all-alpha NTP-PPase (MazG) superfamily</fullName>
    </submittedName>
</protein>
<dbReference type="CDD" id="cd11532">
    <property type="entry name" value="NTP-PPase_COG4997"/>
    <property type="match status" value="1"/>
</dbReference>
<proteinExistence type="predicted"/>
<reference evidence="1 2" key="1">
    <citation type="submission" date="2016-10" db="EMBL/GenBank/DDBJ databases">
        <authorList>
            <person name="de Groot N.N."/>
        </authorList>
    </citation>
    <scope>NUCLEOTIDE SEQUENCE [LARGE SCALE GENOMIC DNA]</scope>
    <source>
        <strain evidence="1 2">Nm13</strain>
    </source>
</reference>
<dbReference type="EMBL" id="FNUX01000012">
    <property type="protein sequence ID" value="SEF85311.1"/>
    <property type="molecule type" value="Genomic_DNA"/>
</dbReference>